<evidence type="ECO:0000313" key="2">
    <source>
        <dbReference type="EMBL" id="OGY28440.1"/>
    </source>
</evidence>
<reference evidence="2 3" key="1">
    <citation type="journal article" date="2016" name="Nat. Commun.">
        <title>Thousands of microbial genomes shed light on interconnected biogeochemical processes in an aquifer system.</title>
        <authorList>
            <person name="Anantharaman K."/>
            <person name="Brown C.T."/>
            <person name="Hug L.A."/>
            <person name="Sharon I."/>
            <person name="Castelle C.J."/>
            <person name="Probst A.J."/>
            <person name="Thomas B.C."/>
            <person name="Singh A."/>
            <person name="Wilkins M.J."/>
            <person name="Karaoz U."/>
            <person name="Brodie E.L."/>
            <person name="Williams K.H."/>
            <person name="Hubbard S.S."/>
            <person name="Banfield J.F."/>
        </authorList>
    </citation>
    <scope>NUCLEOTIDE SEQUENCE [LARGE SCALE GENOMIC DNA]</scope>
</reference>
<dbReference type="Proteomes" id="UP000176645">
    <property type="component" value="Unassembled WGS sequence"/>
</dbReference>
<gene>
    <name evidence="2" type="ORF">A2Z42_00635</name>
</gene>
<dbReference type="InterPro" id="IPR029060">
    <property type="entry name" value="PIN-like_dom_sf"/>
</dbReference>
<dbReference type="InterPro" id="IPR002716">
    <property type="entry name" value="PIN_dom"/>
</dbReference>
<dbReference type="EMBL" id="MHCU01000001">
    <property type="protein sequence ID" value="OGY28440.1"/>
    <property type="molecule type" value="Genomic_DNA"/>
</dbReference>
<sequence length="105" mass="11821">MSAAHQNIFEALRVLTHPRFSNPMKPKSAVESVLSIVRVFQIISPNQKTPHIATELLKKHNLVGNQIFDAYLAATALSNEITAIATDNERHFRKFIGIEILNPFK</sequence>
<feature type="domain" description="PIN" evidence="1">
    <location>
        <begin position="8"/>
        <end position="94"/>
    </location>
</feature>
<dbReference type="SUPFAM" id="SSF88723">
    <property type="entry name" value="PIN domain-like"/>
    <property type="match status" value="1"/>
</dbReference>
<proteinExistence type="predicted"/>
<comment type="caution">
    <text evidence="2">The sequence shown here is derived from an EMBL/GenBank/DDBJ whole genome shotgun (WGS) entry which is preliminary data.</text>
</comment>
<evidence type="ECO:0000259" key="1">
    <source>
        <dbReference type="Pfam" id="PF01850"/>
    </source>
</evidence>
<evidence type="ECO:0000313" key="3">
    <source>
        <dbReference type="Proteomes" id="UP000176645"/>
    </source>
</evidence>
<dbReference type="AlphaFoldDB" id="A0A1G1WM39"/>
<protein>
    <recommendedName>
        <fullName evidence="1">PIN domain-containing protein</fullName>
    </recommendedName>
</protein>
<dbReference type="Pfam" id="PF01850">
    <property type="entry name" value="PIN"/>
    <property type="match status" value="1"/>
</dbReference>
<dbReference type="Gene3D" id="3.40.50.1010">
    <property type="entry name" value="5'-nuclease"/>
    <property type="match status" value="1"/>
</dbReference>
<accession>A0A1G1WM39</accession>
<organism evidence="2 3">
    <name type="scientific">Candidatus Woykebacteria bacterium RBG_19FT_COMBO_43_10</name>
    <dbReference type="NCBI Taxonomy" id="1802598"/>
    <lineage>
        <taxon>Bacteria</taxon>
        <taxon>Candidatus Woykeibacteriota</taxon>
    </lineage>
</organism>
<name>A0A1G1WM39_9BACT</name>